<evidence type="ECO:0000313" key="4">
    <source>
        <dbReference type="Proteomes" id="UP000297839"/>
    </source>
</evidence>
<proteinExistence type="predicted"/>
<evidence type="ECO:0000259" key="2">
    <source>
        <dbReference type="Pfam" id="PF14522"/>
    </source>
</evidence>
<evidence type="ECO:0000313" key="3">
    <source>
        <dbReference type="EMBL" id="TFY97194.1"/>
    </source>
</evidence>
<dbReference type="InterPro" id="IPR029467">
    <property type="entry name" value="Cyt_c7-like"/>
</dbReference>
<gene>
    <name evidence="3" type="ORF">EZ216_19130</name>
</gene>
<dbReference type="InterPro" id="IPR036280">
    <property type="entry name" value="Multihaem_cyt_sf"/>
</dbReference>
<feature type="domain" description="Cytochrome c7-like" evidence="2">
    <location>
        <begin position="129"/>
        <end position="219"/>
    </location>
</feature>
<organism evidence="3 4">
    <name type="scientific">Ramlibacter humi</name>
    <dbReference type="NCBI Taxonomy" id="2530451"/>
    <lineage>
        <taxon>Bacteria</taxon>
        <taxon>Pseudomonadati</taxon>
        <taxon>Pseudomonadota</taxon>
        <taxon>Betaproteobacteria</taxon>
        <taxon>Burkholderiales</taxon>
        <taxon>Comamonadaceae</taxon>
        <taxon>Ramlibacter</taxon>
    </lineage>
</organism>
<feature type="transmembrane region" description="Helical" evidence="1">
    <location>
        <begin position="15"/>
        <end position="37"/>
    </location>
</feature>
<accession>A0A4Z0BGD3</accession>
<keyword evidence="1" id="KW-0812">Transmembrane</keyword>
<reference evidence="3 4" key="1">
    <citation type="submission" date="2019-03" db="EMBL/GenBank/DDBJ databases">
        <title>Ramlibacter sp. 18x22-1, whole genome shotgun sequence.</title>
        <authorList>
            <person name="Zhang X."/>
            <person name="Feng G."/>
            <person name="Zhu H."/>
        </authorList>
    </citation>
    <scope>NUCLEOTIDE SEQUENCE [LARGE SCALE GENOMIC DNA]</scope>
    <source>
        <strain evidence="3 4">18x22-1</strain>
    </source>
</reference>
<keyword evidence="4" id="KW-1185">Reference proteome</keyword>
<protein>
    <submittedName>
        <fullName evidence="3">Cytochrome C</fullName>
    </submittedName>
</protein>
<dbReference type="Pfam" id="PF14522">
    <property type="entry name" value="Cytochrome_C7"/>
    <property type="match status" value="1"/>
</dbReference>
<dbReference type="AlphaFoldDB" id="A0A4Z0BGD3"/>
<dbReference type="PANTHER" id="PTHR39425:SF1">
    <property type="entry name" value="CYTOCHROME C7-LIKE DOMAIN-CONTAINING PROTEIN"/>
    <property type="match status" value="1"/>
</dbReference>
<dbReference type="Gene3D" id="3.90.10.10">
    <property type="entry name" value="Cytochrome C3"/>
    <property type="match status" value="2"/>
</dbReference>
<sequence>MNRDRDQVFSARLELAVKLAIAGLFLLVPAVVGFALWREASNQALGEPVVQPIPFSHKHHAGDDGIDCRYCHTAVETERHAGLPSTHICLSCHSQLYTDAKVLAPLHESERTGKPVEWQRVHQLPDFVFFDHSVHVAKGVGCVECHGRVDQMPITWRAQPLQMQWCLQCHRDPAHHLRPHSQLFDMAAPRLSEADAQNLARAMKLESTRRLTDCSTCHR</sequence>
<dbReference type="OrthoDB" id="9814800at2"/>
<dbReference type="CDD" id="cd08168">
    <property type="entry name" value="Cytochrom_C3"/>
    <property type="match status" value="1"/>
</dbReference>
<dbReference type="Proteomes" id="UP000297839">
    <property type="component" value="Unassembled WGS sequence"/>
</dbReference>
<dbReference type="PANTHER" id="PTHR39425">
    <property type="entry name" value="LIPOPROTEIN CYTOCHROME C"/>
    <property type="match status" value="1"/>
</dbReference>
<dbReference type="RefSeq" id="WP_135251393.1">
    <property type="nucleotide sequence ID" value="NZ_SMLK01000008.1"/>
</dbReference>
<keyword evidence="1" id="KW-0472">Membrane</keyword>
<keyword evidence="1" id="KW-1133">Transmembrane helix</keyword>
<name>A0A4Z0BGD3_9BURK</name>
<dbReference type="EMBL" id="SMLK01000008">
    <property type="protein sequence ID" value="TFY97194.1"/>
    <property type="molecule type" value="Genomic_DNA"/>
</dbReference>
<evidence type="ECO:0000256" key="1">
    <source>
        <dbReference type="SAM" id="Phobius"/>
    </source>
</evidence>
<comment type="caution">
    <text evidence="3">The sequence shown here is derived from an EMBL/GenBank/DDBJ whole genome shotgun (WGS) entry which is preliminary data.</text>
</comment>
<dbReference type="SUPFAM" id="SSF48695">
    <property type="entry name" value="Multiheme cytochromes"/>
    <property type="match status" value="1"/>
</dbReference>